<organism evidence="6 7">
    <name type="scientific">Heliobacterium chlorum</name>
    <dbReference type="NCBI Taxonomy" id="2698"/>
    <lineage>
        <taxon>Bacteria</taxon>
        <taxon>Bacillati</taxon>
        <taxon>Bacillota</taxon>
        <taxon>Clostridia</taxon>
        <taxon>Eubacteriales</taxon>
        <taxon>Heliobacteriaceae</taxon>
        <taxon>Heliobacterium</taxon>
    </lineage>
</organism>
<comment type="similarity">
    <text evidence="1">Belongs to the DNA polymerase type-A family.</text>
</comment>
<gene>
    <name evidence="6" type="ORF">H1S01_20690</name>
</gene>
<dbReference type="Gene3D" id="1.20.1060.10">
    <property type="entry name" value="Taq DNA Polymerase, Chain T, domain 4"/>
    <property type="match status" value="1"/>
</dbReference>
<evidence type="ECO:0000256" key="1">
    <source>
        <dbReference type="ARBA" id="ARBA00007705"/>
    </source>
</evidence>
<evidence type="ECO:0000313" key="7">
    <source>
        <dbReference type="Proteomes" id="UP000617402"/>
    </source>
</evidence>
<dbReference type="EMBL" id="JACVHF010000146">
    <property type="protein sequence ID" value="MBC9786785.1"/>
    <property type="molecule type" value="Genomic_DNA"/>
</dbReference>
<reference evidence="6 7" key="1">
    <citation type="submission" date="2020-07" db="EMBL/GenBank/DDBJ databases">
        <title>Draft whole-genome sequence of Heliobacterium chlorum DSM 3682, type strain.</title>
        <authorList>
            <person name="Kyndt J.A."/>
            <person name="Meyer T.E."/>
            <person name="Imhoff J.F."/>
        </authorList>
    </citation>
    <scope>NUCLEOTIDE SEQUENCE [LARGE SCALE GENOMIC DNA]</scope>
    <source>
        <strain evidence="6 7">DSM 3682</strain>
    </source>
</reference>
<dbReference type="Gene3D" id="3.30.420.10">
    <property type="entry name" value="Ribonuclease H-like superfamily/Ribonuclease H"/>
    <property type="match status" value="1"/>
</dbReference>
<dbReference type="EC" id="2.7.7.7" evidence="2"/>
<evidence type="ECO:0000259" key="5">
    <source>
        <dbReference type="Pfam" id="PF00476"/>
    </source>
</evidence>
<feature type="non-terminal residue" evidence="6">
    <location>
        <position position="1"/>
    </location>
</feature>
<evidence type="ECO:0000256" key="4">
    <source>
        <dbReference type="ARBA" id="ARBA00049244"/>
    </source>
</evidence>
<evidence type="ECO:0000256" key="2">
    <source>
        <dbReference type="ARBA" id="ARBA00012417"/>
    </source>
</evidence>
<feature type="domain" description="DNA-directed DNA polymerase family A palm" evidence="5">
    <location>
        <begin position="72"/>
        <end position="185"/>
    </location>
</feature>
<comment type="catalytic activity">
    <reaction evidence="4">
        <text>DNA(n) + a 2'-deoxyribonucleoside 5'-triphosphate = DNA(n+1) + diphosphate</text>
        <dbReference type="Rhea" id="RHEA:22508"/>
        <dbReference type="Rhea" id="RHEA-COMP:17339"/>
        <dbReference type="Rhea" id="RHEA-COMP:17340"/>
        <dbReference type="ChEBI" id="CHEBI:33019"/>
        <dbReference type="ChEBI" id="CHEBI:61560"/>
        <dbReference type="ChEBI" id="CHEBI:173112"/>
        <dbReference type="EC" id="2.7.7.7"/>
    </reaction>
</comment>
<dbReference type="InterPro" id="IPR002298">
    <property type="entry name" value="DNA_polymerase_A"/>
</dbReference>
<dbReference type="Pfam" id="PF00476">
    <property type="entry name" value="DNA_pol_A"/>
    <property type="match status" value="1"/>
</dbReference>
<dbReference type="Proteomes" id="UP000617402">
    <property type="component" value="Unassembled WGS sequence"/>
</dbReference>
<dbReference type="InterPro" id="IPR036397">
    <property type="entry name" value="RNaseH_sf"/>
</dbReference>
<keyword evidence="3" id="KW-0235">DNA replication</keyword>
<evidence type="ECO:0000313" key="6">
    <source>
        <dbReference type="EMBL" id="MBC9786785.1"/>
    </source>
</evidence>
<dbReference type="PANTHER" id="PTHR10133">
    <property type="entry name" value="DNA POLYMERASE I"/>
    <property type="match status" value="1"/>
</dbReference>
<sequence length="185" mass="21708">ELFGKTRFDEVSLDVALVYAAKDTHLTWKLYEWQRHHFTLRKKLGQLYRELENPLIEVCVDMEQCGFLIDRDYAQQYGEELRSEIHQLEQSLTDHFGDINYNSPIQLARKLYDELKLPEVNARSTDVKTLKALKERHPGIEHLLKYRELTKLLSTYVEALPERIKSDGRIHGSFNQVATVTGRFS</sequence>
<dbReference type="PANTHER" id="PTHR10133:SF27">
    <property type="entry name" value="DNA POLYMERASE NU"/>
    <property type="match status" value="1"/>
</dbReference>
<protein>
    <recommendedName>
        <fullName evidence="2">DNA-directed DNA polymerase</fullName>
        <ecNumber evidence="2">2.7.7.7</ecNumber>
    </recommendedName>
</protein>
<name>A0ABR7T7P9_HELCL</name>
<accession>A0ABR7T7P9</accession>
<keyword evidence="7" id="KW-1185">Reference proteome</keyword>
<comment type="caution">
    <text evidence="6">The sequence shown here is derived from an EMBL/GenBank/DDBJ whole genome shotgun (WGS) entry which is preliminary data.</text>
</comment>
<evidence type="ECO:0000256" key="3">
    <source>
        <dbReference type="ARBA" id="ARBA00022705"/>
    </source>
</evidence>
<dbReference type="SUPFAM" id="SSF56672">
    <property type="entry name" value="DNA/RNA polymerases"/>
    <property type="match status" value="1"/>
</dbReference>
<proteinExistence type="inferred from homology"/>
<dbReference type="RefSeq" id="WP_243237465.1">
    <property type="nucleotide sequence ID" value="NZ_JACVHF010000146.1"/>
</dbReference>
<dbReference type="InterPro" id="IPR001098">
    <property type="entry name" value="DNA-dir_DNA_pol_A_palm_dom"/>
</dbReference>
<feature type="non-terminal residue" evidence="6">
    <location>
        <position position="185"/>
    </location>
</feature>
<dbReference type="InterPro" id="IPR043502">
    <property type="entry name" value="DNA/RNA_pol_sf"/>
</dbReference>